<organism evidence="1 2">
    <name type="scientific">Fuerstiella marisgermanici</name>
    <dbReference type="NCBI Taxonomy" id="1891926"/>
    <lineage>
        <taxon>Bacteria</taxon>
        <taxon>Pseudomonadati</taxon>
        <taxon>Planctomycetota</taxon>
        <taxon>Planctomycetia</taxon>
        <taxon>Planctomycetales</taxon>
        <taxon>Planctomycetaceae</taxon>
        <taxon>Fuerstiella</taxon>
    </lineage>
</organism>
<accession>A0A1P8WP98</accession>
<dbReference type="STRING" id="1891926.Fuma_05543"/>
<reference evidence="1 2" key="1">
    <citation type="journal article" date="2016" name="Front. Microbiol.">
        <title>Fuerstia marisgermanicae gen. nov., sp. nov., an Unusual Member of the Phylum Planctomycetes from the German Wadden Sea.</title>
        <authorList>
            <person name="Kohn T."/>
            <person name="Heuer A."/>
            <person name="Jogler M."/>
            <person name="Vollmers J."/>
            <person name="Boedeker C."/>
            <person name="Bunk B."/>
            <person name="Rast P."/>
            <person name="Borchert D."/>
            <person name="Glockner I."/>
            <person name="Freese H.M."/>
            <person name="Klenk H.P."/>
            <person name="Overmann J."/>
            <person name="Kaster A.K."/>
            <person name="Rohde M."/>
            <person name="Wiegand S."/>
            <person name="Jogler C."/>
        </authorList>
    </citation>
    <scope>NUCLEOTIDE SEQUENCE [LARGE SCALE GENOMIC DNA]</scope>
    <source>
        <strain evidence="1 2">NH11</strain>
    </source>
</reference>
<dbReference type="KEGG" id="fmr:Fuma_05543"/>
<keyword evidence="2" id="KW-1185">Reference proteome</keyword>
<protein>
    <submittedName>
        <fullName evidence="1">Uncharacterized protein</fullName>
    </submittedName>
</protein>
<dbReference type="Proteomes" id="UP000187735">
    <property type="component" value="Chromosome"/>
</dbReference>
<dbReference type="EMBL" id="CP017641">
    <property type="protein sequence ID" value="APZ95880.1"/>
    <property type="molecule type" value="Genomic_DNA"/>
</dbReference>
<gene>
    <name evidence="1" type="ORF">Fuma_05543</name>
</gene>
<sequence>MVLPLELLSEIIDGVPQDFHLFRQNANGICQTSKVGLLLPVSGLQVGVQLVEGAADVVNCLTKPGV</sequence>
<evidence type="ECO:0000313" key="1">
    <source>
        <dbReference type="EMBL" id="APZ95880.1"/>
    </source>
</evidence>
<name>A0A1P8WP98_9PLAN</name>
<dbReference type="AlphaFoldDB" id="A0A1P8WP98"/>
<proteinExistence type="predicted"/>
<evidence type="ECO:0000313" key="2">
    <source>
        <dbReference type="Proteomes" id="UP000187735"/>
    </source>
</evidence>